<keyword evidence="3" id="KW-1185">Reference proteome</keyword>
<gene>
    <name evidence="2" type="ORF">LTRI10_LOCUS30936</name>
</gene>
<evidence type="ECO:0000313" key="2">
    <source>
        <dbReference type="EMBL" id="CAL1390128.1"/>
    </source>
</evidence>
<dbReference type="AlphaFoldDB" id="A0AAV2EWY2"/>
<evidence type="ECO:0000256" key="1">
    <source>
        <dbReference type="SAM" id="MobiDB-lite"/>
    </source>
</evidence>
<dbReference type="EMBL" id="OZ034818">
    <property type="protein sequence ID" value="CAL1390128.1"/>
    <property type="molecule type" value="Genomic_DNA"/>
</dbReference>
<proteinExistence type="predicted"/>
<feature type="region of interest" description="Disordered" evidence="1">
    <location>
        <begin position="90"/>
        <end position="122"/>
    </location>
</feature>
<organism evidence="2 3">
    <name type="scientific">Linum trigynum</name>
    <dbReference type="NCBI Taxonomy" id="586398"/>
    <lineage>
        <taxon>Eukaryota</taxon>
        <taxon>Viridiplantae</taxon>
        <taxon>Streptophyta</taxon>
        <taxon>Embryophyta</taxon>
        <taxon>Tracheophyta</taxon>
        <taxon>Spermatophyta</taxon>
        <taxon>Magnoliopsida</taxon>
        <taxon>eudicotyledons</taxon>
        <taxon>Gunneridae</taxon>
        <taxon>Pentapetalae</taxon>
        <taxon>rosids</taxon>
        <taxon>fabids</taxon>
        <taxon>Malpighiales</taxon>
        <taxon>Linaceae</taxon>
        <taxon>Linum</taxon>
    </lineage>
</organism>
<name>A0AAV2EWY2_9ROSI</name>
<evidence type="ECO:0000313" key="3">
    <source>
        <dbReference type="Proteomes" id="UP001497516"/>
    </source>
</evidence>
<sequence>MKSGPPDPARGACTGPAVRELSEVERFGVRPLTGPLGPTLGRNGAVDAGLHHHRPRVLLPGPAQVALEAAQIRPGRDPAGLEREPGRLARVRPAVGEDDDGVPRPGPAKEEAAALEDGGGVAEDEVDGAGDVALAVELAEGEGVEGVLVPGDAAAVEDGAVGCGVECHRLFSAGARRVLEADVSCDESVACDCW</sequence>
<dbReference type="Proteomes" id="UP001497516">
    <property type="component" value="Chromosome 5"/>
</dbReference>
<accession>A0AAV2EWY2</accession>
<reference evidence="2 3" key="1">
    <citation type="submission" date="2024-04" db="EMBL/GenBank/DDBJ databases">
        <authorList>
            <person name="Fracassetti M."/>
        </authorList>
    </citation>
    <scope>NUCLEOTIDE SEQUENCE [LARGE SCALE GENOMIC DNA]</scope>
</reference>
<protein>
    <submittedName>
        <fullName evidence="2">Uncharacterized protein</fullName>
    </submittedName>
</protein>